<feature type="region of interest" description="Disordered" evidence="1">
    <location>
        <begin position="915"/>
        <end position="997"/>
    </location>
</feature>
<sequence>MNQGFPWIATFVQETLSEYLDGIDQHNVEVKDDGASLSFANPKRSFVAHVQDWGVDPSGHGAAVLQDVEHQVDAIVPEQLLSLCNIDSSSNQPKVSNPNHHSIRLLEFELVCDYAKSPAQIHLLITKFQINWEDGKTKNFQLKKKLNRNPKVKSLLEATRRKAQGVSKAIKSGKLRSHIVGRVESTQTGIENQPLIGDKESQQISSQIPRDHRLPKQISQTSPSYLREPNELLRHLGSSSPRSRNNKSLEKVENLSNGRNGSAETPVNDIGLAGDEQRITKTSSKTEKGRTRSSMAGSRDKDGPGQSISDDEGSISSQPKNGADGSSKSPEPSGLSAPDKGTLTGLGRDAQSPSKKRTREGRRTPPQRTRNRDENIDLGTGTPPKKRQRTSPEPEISSLASQSKKAAQIGTKSSVTPDAVTTVSTPVPSRIMATQHSPWKNLNGLKERDVAVPMDQQELLDDNELRWIPPRSNESSPQGHIPSSLLKTWNNSVQKRQRDNSNSETSPEEFQSEKATRKGMDPSVAQNPVTVSSTPVRSYQVVSAGPDPWEGFNGIKERDITIPKEQKELLDDNKVCWIPPKPSDPRPQGHVPPSLLKTWNDSADRRHRQTERLNVTPKRSVTPIHESDACSTTSGTTEDYSDWSPSPERSPTPARGPVLPPSSPVAQSTPAKRRSNPALTDGNHSGGLVSAKFTLDAKLTGKKSASGPRSNECSPETTSKLMRESSKPLEPVPSHGQSKRRSISPRRYSPTNDPEKQDYSSQISSTPAPNQELARKCPSQAIPLQSLAVAQEEDSDEESVMGTSVPLALGESIPEPTQSSQVEEELTSSGPSLPGPSGECIQVAVSPLVGNNRLRCGRSDTNIDELGHTIANHSSQSHKTSSQSRVLNTYPSHETSNPEEQTQGMHVQVNVPVTQPEPSSMASQWQPQSQDVPMTSQSEIVLDSSGPAQRHQDMFPAVNQPPPFELPDSHGSAQSQPNKSTQGSANETRPINNPMSTPVIPSLQPVEPEVEQNQVLSNVSDVPVGEDEGRDFQNFNTQSAHLLARREVFIGKDQKQAEARGVYQQFYNCYPSYSGDFDHFTKMCKKLSDVRQQGKLQRSYLWDDFVIMHLHSYPSYCENAFSQNSKKLDYEDYFLDVFSRPSFKKRSLTLRGIESVASQFIEIPTPRPAPNISLYPVSSPVHGPTLNASFTGSLVDKFTNLRAHSLNVLSPSGPRAAIPGSERSSRAGSVQIKLEGDEPVLPELMDIQPSPVNDYNERPVSSTGEAKKATTSQSDRPGTPAEMEDEVTEDDTDMEEIPETDPEDNDQHDDTLHETASVELGDESFHTPARTRSPTTSDPMEVISDEANGNEYSEPESDNENWFLSLRHIRPQGGVWSDEPTTEFKRWAEADQNVLSERRRRGGSKVLLGGNGVIRRLTHR</sequence>
<feature type="compositionally biased region" description="Polar residues" evidence="1">
    <location>
        <begin position="1259"/>
        <end position="1276"/>
    </location>
</feature>
<feature type="compositionally biased region" description="Polar residues" evidence="1">
    <location>
        <begin position="971"/>
        <end position="996"/>
    </location>
</feature>
<evidence type="ECO:0000313" key="2">
    <source>
        <dbReference type="EMBL" id="KAJ5093183.1"/>
    </source>
</evidence>
<evidence type="ECO:0008006" key="4">
    <source>
        <dbReference type="Google" id="ProtNLM"/>
    </source>
</evidence>
<feature type="region of interest" description="Disordered" evidence="1">
    <location>
        <begin position="190"/>
        <end position="440"/>
    </location>
</feature>
<reference evidence="2" key="1">
    <citation type="submission" date="2022-11" db="EMBL/GenBank/DDBJ databases">
        <authorList>
            <person name="Petersen C."/>
        </authorList>
    </citation>
    <scope>NUCLEOTIDE SEQUENCE</scope>
    <source>
        <strain evidence="2">IBT 30069</strain>
    </source>
</reference>
<feature type="compositionally biased region" description="Low complexity" evidence="1">
    <location>
        <begin position="873"/>
        <end position="884"/>
    </location>
</feature>
<feature type="region of interest" description="Disordered" evidence="1">
    <location>
        <begin position="571"/>
        <end position="839"/>
    </location>
</feature>
<keyword evidence="3" id="KW-1185">Reference proteome</keyword>
<feature type="compositionally biased region" description="Polar residues" evidence="1">
    <location>
        <begin position="629"/>
        <end position="649"/>
    </location>
</feature>
<feature type="region of interest" description="Disordered" evidence="1">
    <location>
        <begin position="869"/>
        <end position="903"/>
    </location>
</feature>
<feature type="compositionally biased region" description="Basic and acidic residues" evidence="1">
    <location>
        <begin position="275"/>
        <end position="290"/>
    </location>
</feature>
<proteinExistence type="predicted"/>
<feature type="region of interest" description="Disordered" evidence="1">
    <location>
        <begin position="1208"/>
        <end position="1357"/>
    </location>
</feature>
<feature type="compositionally biased region" description="Polar residues" evidence="1">
    <location>
        <begin position="314"/>
        <end position="330"/>
    </location>
</feature>
<dbReference type="EMBL" id="JAPQKH010000006">
    <property type="protein sequence ID" value="KAJ5093183.1"/>
    <property type="molecule type" value="Genomic_DNA"/>
</dbReference>
<feature type="region of interest" description="Disordered" evidence="1">
    <location>
        <begin position="454"/>
        <end position="558"/>
    </location>
</feature>
<name>A0A9W9F3V3_9EURO</name>
<feature type="compositionally biased region" description="Polar residues" evidence="1">
    <location>
        <begin position="885"/>
        <end position="903"/>
    </location>
</feature>
<dbReference type="OrthoDB" id="3538943at2759"/>
<feature type="compositionally biased region" description="Low complexity" evidence="1">
    <location>
        <begin position="397"/>
        <end position="408"/>
    </location>
</feature>
<gene>
    <name evidence="2" type="ORF">N7456_009044</name>
</gene>
<feature type="compositionally biased region" description="Polar residues" evidence="1">
    <location>
        <begin position="410"/>
        <end position="440"/>
    </location>
</feature>
<feature type="compositionally biased region" description="Low complexity" evidence="1">
    <location>
        <begin position="828"/>
        <end position="838"/>
    </location>
</feature>
<dbReference type="Proteomes" id="UP001149165">
    <property type="component" value="Unassembled WGS sequence"/>
</dbReference>
<feature type="compositionally biased region" description="Basic and acidic residues" evidence="1">
    <location>
        <begin position="511"/>
        <end position="520"/>
    </location>
</feature>
<evidence type="ECO:0000313" key="3">
    <source>
        <dbReference type="Proteomes" id="UP001149165"/>
    </source>
</evidence>
<feature type="compositionally biased region" description="Polar residues" evidence="1">
    <location>
        <begin position="759"/>
        <end position="769"/>
    </location>
</feature>
<comment type="caution">
    <text evidence="2">The sequence shown here is derived from an EMBL/GenBank/DDBJ whole genome shotgun (WGS) entry which is preliminary data.</text>
</comment>
<feature type="compositionally biased region" description="Polar residues" evidence="1">
    <location>
        <begin position="485"/>
        <end position="495"/>
    </location>
</feature>
<protein>
    <recommendedName>
        <fullName evidence="4">Telomere replication protein EST3</fullName>
    </recommendedName>
</protein>
<feature type="compositionally biased region" description="Polar residues" evidence="1">
    <location>
        <begin position="915"/>
        <end position="939"/>
    </location>
</feature>
<feature type="compositionally biased region" description="Polar residues" evidence="1">
    <location>
        <begin position="254"/>
        <end position="265"/>
    </location>
</feature>
<reference evidence="2" key="2">
    <citation type="journal article" date="2023" name="IMA Fungus">
        <title>Comparative genomic study of the Penicillium genus elucidates a diverse pangenome and 15 lateral gene transfer events.</title>
        <authorList>
            <person name="Petersen C."/>
            <person name="Sorensen T."/>
            <person name="Nielsen M.R."/>
            <person name="Sondergaard T.E."/>
            <person name="Sorensen J.L."/>
            <person name="Fitzpatrick D.A."/>
            <person name="Frisvad J.C."/>
            <person name="Nielsen K.L."/>
        </authorList>
    </citation>
    <scope>NUCLEOTIDE SEQUENCE</scope>
    <source>
        <strain evidence="2">IBT 30069</strain>
    </source>
</reference>
<accession>A0A9W9F3V3</accession>
<feature type="compositionally biased region" description="Acidic residues" evidence="1">
    <location>
        <begin position="1282"/>
        <end position="1307"/>
    </location>
</feature>
<feature type="compositionally biased region" description="Polar residues" evidence="1">
    <location>
        <begin position="707"/>
        <end position="720"/>
    </location>
</feature>
<organism evidence="2 3">
    <name type="scientific">Penicillium angulare</name>
    <dbReference type="NCBI Taxonomy" id="116970"/>
    <lineage>
        <taxon>Eukaryota</taxon>
        <taxon>Fungi</taxon>
        <taxon>Dikarya</taxon>
        <taxon>Ascomycota</taxon>
        <taxon>Pezizomycotina</taxon>
        <taxon>Eurotiomycetes</taxon>
        <taxon>Eurotiomycetidae</taxon>
        <taxon>Eurotiales</taxon>
        <taxon>Aspergillaceae</taxon>
        <taxon>Penicillium</taxon>
    </lineage>
</organism>
<evidence type="ECO:0000256" key="1">
    <source>
        <dbReference type="SAM" id="MobiDB-lite"/>
    </source>
</evidence>
<feature type="compositionally biased region" description="Polar residues" evidence="1">
    <location>
        <begin position="524"/>
        <end position="541"/>
    </location>
</feature>